<reference evidence="2" key="1">
    <citation type="submission" date="2015-07" db="EMBL/GenBank/DDBJ databases">
        <title>Transcriptome Assembly of Anthurium amnicola.</title>
        <authorList>
            <person name="Suzuki J."/>
        </authorList>
    </citation>
    <scope>NUCLEOTIDE SEQUENCE</scope>
</reference>
<name>A0A1D1YLY8_9ARAE</name>
<protein>
    <submittedName>
        <fullName evidence="2">Chaperone protein ClpB 2</fullName>
    </submittedName>
</protein>
<sequence>MFARFQGFWPFSLLKTDDLKVSNRLVHGLPVPEQTKQFIFAIREPSSQCVVYILAVQNLSKQSSLDAECLIKSIRPDAVVVQVAPSALPEILAEEKLSDIQADTIPTSTFGVLKKCFLDKINKEKYENVAGNLILREIFGIGFYGHFLAAKRAAEEVKSQFLLLESPYDNTCTLEPNGDAILENQSPLLSANSLLPRQVTTAVSLRRFNLTDGAQSKMVKSLTRSLGLTVSEPGSSDPICYQSVGDGEQRCNYEVPWFAHTVYSLLTDLHDIFFYLPAIGKALRYAQKMLADVNEGEPVDTQLVAEVHNFQIAVEGLRIALNSAARCHDSTKGNQKLPTVEFNELPPEEKCHALFAQGLKEQAKNFRSVVVMADAGSLSGLRRHWNTPLPPEVVEFAGQGITRYYDDENIEEMAECGDKRRTLTNKPVVAVGAGATAFLGAASLSKAIHASTFMKFFAYKFPVSLKFSLALFQRTVALGLSKILGPAKFLATGVASSGTKVSTLKAAATAEKIHAVAHSIIASAERTSLLAMRTSFYEIMRKRKVRPARVAPWATFGCSMTACVGLLAYGDGIECAAESVPSAPMIASLGRGLQSLHEASQQASQSNSKTIQEALQSLMYNLKKLKVQ</sequence>
<gene>
    <name evidence="2" type="primary">clpB2_0</name>
    <name evidence="1" type="synonym">clpB2_4</name>
    <name evidence="2" type="ORF">g.33673</name>
    <name evidence="1" type="ORF">g.33674</name>
</gene>
<evidence type="ECO:0000313" key="1">
    <source>
        <dbReference type="EMBL" id="JAT47242.1"/>
    </source>
</evidence>
<dbReference type="PANTHER" id="PTHR36020:SF1">
    <property type="entry name" value="TRANSMEMBRANE PROTEIN"/>
    <property type="match status" value="1"/>
</dbReference>
<dbReference type="EMBL" id="GDJX01012289">
    <property type="protein sequence ID" value="JAT55647.1"/>
    <property type="molecule type" value="Transcribed_RNA"/>
</dbReference>
<organism evidence="2">
    <name type="scientific">Anthurium amnicola</name>
    <dbReference type="NCBI Taxonomy" id="1678845"/>
    <lineage>
        <taxon>Eukaryota</taxon>
        <taxon>Viridiplantae</taxon>
        <taxon>Streptophyta</taxon>
        <taxon>Embryophyta</taxon>
        <taxon>Tracheophyta</taxon>
        <taxon>Spermatophyta</taxon>
        <taxon>Magnoliopsida</taxon>
        <taxon>Liliopsida</taxon>
        <taxon>Araceae</taxon>
        <taxon>Pothoideae</taxon>
        <taxon>Potheae</taxon>
        <taxon>Anthurium</taxon>
    </lineage>
</organism>
<dbReference type="PANTHER" id="PTHR36020">
    <property type="entry name" value="TRANSMEMBRANE PROTEIN"/>
    <property type="match status" value="1"/>
</dbReference>
<accession>A0A1D1YLY8</accession>
<dbReference type="AlphaFoldDB" id="A0A1D1YLY8"/>
<evidence type="ECO:0000313" key="2">
    <source>
        <dbReference type="EMBL" id="JAT55647.1"/>
    </source>
</evidence>
<dbReference type="EMBL" id="GDJX01020694">
    <property type="protein sequence ID" value="JAT47242.1"/>
    <property type="molecule type" value="Transcribed_RNA"/>
</dbReference>
<proteinExistence type="predicted"/>